<dbReference type="RefSeq" id="WP_022791482.1">
    <property type="nucleotide sequence ID" value="NZ_ATUU01000002.1"/>
</dbReference>
<name>A0A0R2G6J6_9LACO</name>
<organism evidence="5 6">
    <name type="scientific">Weissella halotolerans DSM 20190</name>
    <dbReference type="NCBI Taxonomy" id="1123500"/>
    <lineage>
        <taxon>Bacteria</taxon>
        <taxon>Bacillati</taxon>
        <taxon>Bacillota</taxon>
        <taxon>Bacilli</taxon>
        <taxon>Lactobacillales</taxon>
        <taxon>Lactobacillaceae</taxon>
        <taxon>Weissella</taxon>
    </lineage>
</organism>
<dbReference type="Pfam" id="PF01641">
    <property type="entry name" value="SelR"/>
    <property type="match status" value="1"/>
</dbReference>
<dbReference type="EC" id="1.8.4.12" evidence="3"/>
<sequence length="147" mass="16521">MAKSKEELAALKETLTPAAYAVTQEAATERPFTGKYDNWWEDGIFVDVVDGTPLFSSTDKYDAGCGWPSFTRPIDNHEINEYEDRQLSLPRTEVRSRQADSHLGHVFPDGPVDQGGLRYCINSAALRFVPKAELEAQGYGKYLQLFE</sequence>
<protein>
    <recommendedName>
        <fullName evidence="3">Peptide methionine sulfoxide reductase MsrB</fullName>
        <ecNumber evidence="3">1.8.4.12</ecNumber>
    </recommendedName>
    <alternativeName>
        <fullName evidence="3">Peptide-methionine (R)-S-oxide reductase</fullName>
    </alternativeName>
</protein>
<comment type="catalytic activity">
    <reaction evidence="2 3">
        <text>L-methionyl-[protein] + [thioredoxin]-disulfide + H2O = L-methionyl-(R)-S-oxide-[protein] + [thioredoxin]-dithiol</text>
        <dbReference type="Rhea" id="RHEA:24164"/>
        <dbReference type="Rhea" id="RHEA-COMP:10698"/>
        <dbReference type="Rhea" id="RHEA-COMP:10700"/>
        <dbReference type="Rhea" id="RHEA-COMP:12313"/>
        <dbReference type="Rhea" id="RHEA-COMP:12314"/>
        <dbReference type="ChEBI" id="CHEBI:15377"/>
        <dbReference type="ChEBI" id="CHEBI:16044"/>
        <dbReference type="ChEBI" id="CHEBI:29950"/>
        <dbReference type="ChEBI" id="CHEBI:45764"/>
        <dbReference type="ChEBI" id="CHEBI:50058"/>
        <dbReference type="EC" id="1.8.4.12"/>
    </reaction>
</comment>
<gene>
    <name evidence="3" type="primary">msrB</name>
    <name evidence="5" type="ORF">IV68_GL000723</name>
</gene>
<dbReference type="OrthoDB" id="4174719at2"/>
<dbReference type="FunCoup" id="A0A0R2G6J6">
    <property type="interactions" value="217"/>
</dbReference>
<dbReference type="GO" id="GO:0030091">
    <property type="term" value="P:protein repair"/>
    <property type="evidence" value="ECO:0007669"/>
    <property type="project" value="InterPro"/>
</dbReference>
<comment type="caution">
    <text evidence="5">The sequence shown here is derived from an EMBL/GenBank/DDBJ whole genome shotgun (WGS) entry which is preliminary data.</text>
</comment>
<proteinExistence type="inferred from homology"/>
<dbReference type="GO" id="GO:0033743">
    <property type="term" value="F:peptide-methionine (R)-S-oxide reductase activity"/>
    <property type="evidence" value="ECO:0007669"/>
    <property type="project" value="UniProtKB-UniRule"/>
</dbReference>
<evidence type="ECO:0000313" key="6">
    <source>
        <dbReference type="Proteomes" id="UP000051296"/>
    </source>
</evidence>
<dbReference type="PANTHER" id="PTHR10173">
    <property type="entry name" value="METHIONINE SULFOXIDE REDUCTASE"/>
    <property type="match status" value="1"/>
</dbReference>
<dbReference type="AlphaFoldDB" id="A0A0R2G6J6"/>
<reference evidence="5 6" key="1">
    <citation type="journal article" date="2015" name="Genome Announc.">
        <title>Expanding the biotechnology potential of lactobacilli through comparative genomics of 213 strains and associated genera.</title>
        <authorList>
            <person name="Sun Z."/>
            <person name="Harris H.M."/>
            <person name="McCann A."/>
            <person name="Guo C."/>
            <person name="Argimon S."/>
            <person name="Zhang W."/>
            <person name="Yang X."/>
            <person name="Jeffery I.B."/>
            <person name="Cooney J.C."/>
            <person name="Kagawa T.F."/>
            <person name="Liu W."/>
            <person name="Song Y."/>
            <person name="Salvetti E."/>
            <person name="Wrobel A."/>
            <person name="Rasinkangas P."/>
            <person name="Parkhill J."/>
            <person name="Rea M.C."/>
            <person name="O'Sullivan O."/>
            <person name="Ritari J."/>
            <person name="Douillard F.P."/>
            <person name="Paul Ross R."/>
            <person name="Yang R."/>
            <person name="Briner A.E."/>
            <person name="Felis G.E."/>
            <person name="de Vos W.M."/>
            <person name="Barrangou R."/>
            <person name="Klaenhammer T.R."/>
            <person name="Caufield P.W."/>
            <person name="Cui Y."/>
            <person name="Zhang H."/>
            <person name="O'Toole P.W."/>
        </authorList>
    </citation>
    <scope>NUCLEOTIDE SEQUENCE [LARGE SCALE GENOMIC DNA]</scope>
    <source>
        <strain evidence="5 6">DSM 20190</strain>
    </source>
</reference>
<dbReference type="SUPFAM" id="SSF51316">
    <property type="entry name" value="Mss4-like"/>
    <property type="match status" value="1"/>
</dbReference>
<dbReference type="Proteomes" id="UP000051296">
    <property type="component" value="Unassembled WGS sequence"/>
</dbReference>
<keyword evidence="6" id="KW-1185">Reference proteome</keyword>
<dbReference type="NCBIfam" id="TIGR00357">
    <property type="entry name" value="peptide-methionine (R)-S-oxide reductase MsrB"/>
    <property type="match status" value="1"/>
</dbReference>
<evidence type="ECO:0000256" key="3">
    <source>
        <dbReference type="HAMAP-Rule" id="MF_01400"/>
    </source>
</evidence>
<feature type="active site" description="Nucleophile" evidence="3">
    <location>
        <position position="120"/>
    </location>
</feature>
<dbReference type="STRING" id="1123500.GCA_000420365_00705"/>
<dbReference type="GO" id="GO:0005737">
    <property type="term" value="C:cytoplasm"/>
    <property type="evidence" value="ECO:0007669"/>
    <property type="project" value="TreeGrafter"/>
</dbReference>
<dbReference type="PROSITE" id="PS51790">
    <property type="entry name" value="MSRB"/>
    <property type="match status" value="1"/>
</dbReference>
<dbReference type="InterPro" id="IPR028427">
    <property type="entry name" value="Met_Sox_Rdtase_MsrB"/>
</dbReference>
<keyword evidence="1 3" id="KW-0560">Oxidoreductase</keyword>
<dbReference type="HAMAP" id="MF_01400">
    <property type="entry name" value="MsrB"/>
    <property type="match status" value="1"/>
</dbReference>
<dbReference type="InterPro" id="IPR011057">
    <property type="entry name" value="Mss4-like_sf"/>
</dbReference>
<comment type="caution">
    <text evidence="3">Lacks conserved residue(s) required for the propagation of feature annotation.</text>
</comment>
<dbReference type="eggNOG" id="COG0229">
    <property type="taxonomic scope" value="Bacteria"/>
</dbReference>
<dbReference type="InParanoid" id="A0A0R2G6J6"/>
<dbReference type="GO" id="GO:0006979">
    <property type="term" value="P:response to oxidative stress"/>
    <property type="evidence" value="ECO:0007669"/>
    <property type="project" value="InterPro"/>
</dbReference>
<evidence type="ECO:0000259" key="4">
    <source>
        <dbReference type="PROSITE" id="PS51790"/>
    </source>
</evidence>
<dbReference type="EMBL" id="JQAX01000002">
    <property type="protein sequence ID" value="KRN32372.1"/>
    <property type="molecule type" value="Genomic_DNA"/>
</dbReference>
<evidence type="ECO:0000256" key="1">
    <source>
        <dbReference type="ARBA" id="ARBA00023002"/>
    </source>
</evidence>
<dbReference type="PANTHER" id="PTHR10173:SF59">
    <property type="entry name" value="PEPTIDE METHIONINE SULFOXIDE REDUCTASE MSRA_MSRB"/>
    <property type="match status" value="1"/>
</dbReference>
<dbReference type="Gene3D" id="2.170.150.20">
    <property type="entry name" value="Peptide methionine sulfoxide reductase"/>
    <property type="match status" value="1"/>
</dbReference>
<feature type="domain" description="MsrB" evidence="4">
    <location>
        <begin position="8"/>
        <end position="131"/>
    </location>
</feature>
<evidence type="ECO:0000313" key="5">
    <source>
        <dbReference type="EMBL" id="KRN32372.1"/>
    </source>
</evidence>
<dbReference type="FunFam" id="2.170.150.20:FF:000003">
    <property type="entry name" value="Peptide methionine sulfoxide reductase MsrB"/>
    <property type="match status" value="1"/>
</dbReference>
<evidence type="ECO:0000256" key="2">
    <source>
        <dbReference type="ARBA" id="ARBA00048488"/>
    </source>
</evidence>
<dbReference type="PATRIC" id="fig|1123500.6.peg.728"/>
<comment type="similarity">
    <text evidence="3">Belongs to the MsrB Met sulfoxide reductase family.</text>
</comment>
<dbReference type="InterPro" id="IPR002579">
    <property type="entry name" value="Met_Sox_Rdtase_MsrB_dom"/>
</dbReference>
<accession>A0A0R2G6J6</accession>